<evidence type="ECO:0000313" key="4">
    <source>
        <dbReference type="Proteomes" id="UP001249851"/>
    </source>
</evidence>
<dbReference type="InterPro" id="IPR001604">
    <property type="entry name" value="Endo_G_ENPP1-like_dom"/>
</dbReference>
<dbReference type="GO" id="GO:0016787">
    <property type="term" value="F:hydrolase activity"/>
    <property type="evidence" value="ECO:0007669"/>
    <property type="project" value="InterPro"/>
</dbReference>
<organism evidence="3 4">
    <name type="scientific">Acropora cervicornis</name>
    <name type="common">Staghorn coral</name>
    <dbReference type="NCBI Taxonomy" id="6130"/>
    <lineage>
        <taxon>Eukaryota</taxon>
        <taxon>Metazoa</taxon>
        <taxon>Cnidaria</taxon>
        <taxon>Anthozoa</taxon>
        <taxon>Hexacorallia</taxon>
        <taxon>Scleractinia</taxon>
        <taxon>Astrocoeniina</taxon>
        <taxon>Acroporidae</taxon>
        <taxon>Acropora</taxon>
    </lineage>
</organism>
<feature type="non-terminal residue" evidence="3">
    <location>
        <position position="1"/>
    </location>
</feature>
<dbReference type="SMART" id="SM00477">
    <property type="entry name" value="NUC"/>
    <property type="match status" value="1"/>
</dbReference>
<dbReference type="GO" id="GO:0003676">
    <property type="term" value="F:nucleic acid binding"/>
    <property type="evidence" value="ECO:0007669"/>
    <property type="project" value="InterPro"/>
</dbReference>
<dbReference type="Proteomes" id="UP001249851">
    <property type="component" value="Unassembled WGS sequence"/>
</dbReference>
<feature type="domain" description="DNA/RNA non-specific endonuclease/pyrophosphatase/phosphodiesterase" evidence="2">
    <location>
        <begin position="62"/>
        <end position="273"/>
    </location>
</feature>
<protein>
    <recommendedName>
        <fullName evidence="5">DNA/RNA non-specific endonuclease</fullName>
    </recommendedName>
</protein>
<dbReference type="InterPro" id="IPR020821">
    <property type="entry name" value="ENPP1-3/EXOG-like_nuc-like"/>
</dbReference>
<evidence type="ECO:0000259" key="2">
    <source>
        <dbReference type="SMART" id="SM00892"/>
    </source>
</evidence>
<gene>
    <name evidence="3" type="ORF">P5673_027963</name>
</gene>
<dbReference type="InterPro" id="IPR044925">
    <property type="entry name" value="His-Me_finger_sf"/>
</dbReference>
<name>A0AAD9PY55_ACRCE</name>
<dbReference type="InterPro" id="IPR039015">
    <property type="entry name" value="ENDOD1"/>
</dbReference>
<reference evidence="3" key="2">
    <citation type="journal article" date="2023" name="Science">
        <title>Genomic signatures of disease resistance in endangered staghorn corals.</title>
        <authorList>
            <person name="Vollmer S.V."/>
            <person name="Selwyn J.D."/>
            <person name="Despard B.A."/>
            <person name="Roesel C.L."/>
        </authorList>
    </citation>
    <scope>NUCLEOTIDE SEQUENCE</scope>
    <source>
        <strain evidence="3">K2</strain>
    </source>
</reference>
<proteinExistence type="predicted"/>
<dbReference type="AlphaFoldDB" id="A0AAD9PY55"/>
<dbReference type="PANTHER" id="PTHR21472:SF26">
    <property type="entry name" value="ENDONUCLEASE DOMAIN CONTAINING 1"/>
    <property type="match status" value="1"/>
</dbReference>
<dbReference type="InterPro" id="IPR044929">
    <property type="entry name" value="DNA/RNA_non-sp_Endonuclease_sf"/>
</dbReference>
<accession>A0AAD9PY55</accession>
<dbReference type="Pfam" id="PF01223">
    <property type="entry name" value="Endonuclease_NS"/>
    <property type="match status" value="1"/>
</dbReference>
<dbReference type="PANTHER" id="PTHR21472">
    <property type="entry name" value="ENDONUCLEASE DOMAIN-CONTAINING 1 PROTEIN ENDOD1"/>
    <property type="match status" value="1"/>
</dbReference>
<feature type="domain" description="ENPP1-3/EXOG-like endonuclease/phosphodiesterase" evidence="1">
    <location>
        <begin position="63"/>
        <end position="272"/>
    </location>
</feature>
<comment type="caution">
    <text evidence="3">The sequence shown here is derived from an EMBL/GenBank/DDBJ whole genome shotgun (WGS) entry which is preliminary data.</text>
</comment>
<keyword evidence="4" id="KW-1185">Reference proteome</keyword>
<sequence>EDHHEHSTAKNSTYKHGNKDGIEVRAVVPPSCYTQFFVGSLPPVGLRNNLKNIEYICQEVNQQTYYGTMFDEGIGIAVFSAYTLTQANVNFQPGRPQASWRKTPGIAKEGSNAIYLNQPFDKGHLVPAKTYSSTPDSFRSTFFYSNAVPQRPTFNRGQWFQFENRIRVYAQQCTQGPQPGALYLITGTAFGHITNGGQGMTPVQVSQLGPAGKNPAIDIPNSMWTAGCCVQPNGIESFAVIGNNVPVQTNILMQQIPVARLQGILAADVVNLNIGGPNVDLFPGNPACSNINSDLGNLPSG</sequence>
<dbReference type="Gene3D" id="3.40.570.10">
    <property type="entry name" value="Extracellular Endonuclease, subunit A"/>
    <property type="match status" value="1"/>
</dbReference>
<dbReference type="EMBL" id="JARQWQ010000100">
    <property type="protein sequence ID" value="KAK2551201.1"/>
    <property type="molecule type" value="Genomic_DNA"/>
</dbReference>
<reference evidence="3" key="1">
    <citation type="journal article" date="2023" name="G3 (Bethesda)">
        <title>Whole genome assembly and annotation of the endangered Caribbean coral Acropora cervicornis.</title>
        <authorList>
            <person name="Selwyn J.D."/>
            <person name="Vollmer S.V."/>
        </authorList>
    </citation>
    <scope>NUCLEOTIDE SEQUENCE</scope>
    <source>
        <strain evidence="3">K2</strain>
    </source>
</reference>
<evidence type="ECO:0000313" key="3">
    <source>
        <dbReference type="EMBL" id="KAK2551201.1"/>
    </source>
</evidence>
<dbReference type="SMART" id="SM00892">
    <property type="entry name" value="Endonuclease_NS"/>
    <property type="match status" value="1"/>
</dbReference>
<dbReference type="SUPFAM" id="SSF54060">
    <property type="entry name" value="His-Me finger endonucleases"/>
    <property type="match status" value="1"/>
</dbReference>
<evidence type="ECO:0008006" key="5">
    <source>
        <dbReference type="Google" id="ProtNLM"/>
    </source>
</evidence>
<dbReference type="GO" id="GO:0046872">
    <property type="term" value="F:metal ion binding"/>
    <property type="evidence" value="ECO:0007669"/>
    <property type="project" value="InterPro"/>
</dbReference>
<evidence type="ECO:0000259" key="1">
    <source>
        <dbReference type="SMART" id="SM00477"/>
    </source>
</evidence>